<dbReference type="SMART" id="SM00355">
    <property type="entry name" value="ZnF_C2H2"/>
    <property type="match status" value="2"/>
</dbReference>
<dbReference type="PROSITE" id="PS00028">
    <property type="entry name" value="ZINC_FINGER_C2H2_1"/>
    <property type="match status" value="1"/>
</dbReference>
<evidence type="ECO:0000313" key="4">
    <source>
        <dbReference type="EMBL" id="RPA73303.1"/>
    </source>
</evidence>
<proteinExistence type="predicted"/>
<evidence type="ECO:0000259" key="3">
    <source>
        <dbReference type="PROSITE" id="PS50157"/>
    </source>
</evidence>
<feature type="compositionally biased region" description="Polar residues" evidence="2">
    <location>
        <begin position="342"/>
        <end position="351"/>
    </location>
</feature>
<sequence length="351" mass="38749">MGAVGQWGTPSYYHSSPWPGSTHGSEIVTTFAHRTAASTSIGPVMSSGDNATPYQPTGYLSPSEQLEREFPALYQIYSEPPQLRESLKLPDLPTDWWFDDHSLQEASTDTGYFSLGDAAEATQSGGSDLEEYSLEEPKVTTKDGARVYTCRYERCGRDFKRKCEYTRHFTEDHLLSSKYVCNHNSELFREVISAHPGSAGCPLKEGGCGRRFKDKKHFRKHVMYQHLTINPSKKDKRLLKQRNEYTAERSTEQEAKLEAREAGAGGEKQPCSPGVECGPGSPSCKSVQVEPSQSLAEKTTTRPLTHGTNSSETESEVGNLRAVDSPHRDGSAFGLDTAVSPRPNQSTTEAK</sequence>
<dbReference type="PROSITE" id="PS50157">
    <property type="entry name" value="ZINC_FINGER_C2H2_2"/>
    <property type="match status" value="2"/>
</dbReference>
<evidence type="ECO:0000256" key="1">
    <source>
        <dbReference type="PROSITE-ProRule" id="PRU00042"/>
    </source>
</evidence>
<keyword evidence="1" id="KW-0863">Zinc-finger</keyword>
<keyword evidence="5" id="KW-1185">Reference proteome</keyword>
<feature type="domain" description="C2H2-type" evidence="3">
    <location>
        <begin position="199"/>
        <end position="231"/>
    </location>
</feature>
<name>A0A3N4HGY0_ASCIM</name>
<feature type="compositionally biased region" description="Basic and acidic residues" evidence="2">
    <location>
        <begin position="245"/>
        <end position="261"/>
    </location>
</feature>
<keyword evidence="1" id="KW-0479">Metal-binding</keyword>
<accession>A0A3N4HGY0</accession>
<evidence type="ECO:0000256" key="2">
    <source>
        <dbReference type="SAM" id="MobiDB-lite"/>
    </source>
</evidence>
<dbReference type="GO" id="GO:0008270">
    <property type="term" value="F:zinc ion binding"/>
    <property type="evidence" value="ECO:0007669"/>
    <property type="project" value="UniProtKB-KW"/>
</dbReference>
<feature type="domain" description="C2H2-type" evidence="3">
    <location>
        <begin position="148"/>
        <end position="173"/>
    </location>
</feature>
<feature type="region of interest" description="Disordered" evidence="2">
    <location>
        <begin position="245"/>
        <end position="351"/>
    </location>
</feature>
<protein>
    <recommendedName>
        <fullName evidence="3">C2H2-type domain-containing protein</fullName>
    </recommendedName>
</protein>
<dbReference type="AlphaFoldDB" id="A0A3N4HGY0"/>
<gene>
    <name evidence="4" type="ORF">BJ508DRAFT_53334</name>
</gene>
<reference evidence="4 5" key="1">
    <citation type="journal article" date="2018" name="Nat. Ecol. Evol.">
        <title>Pezizomycetes genomes reveal the molecular basis of ectomycorrhizal truffle lifestyle.</title>
        <authorList>
            <person name="Murat C."/>
            <person name="Payen T."/>
            <person name="Noel B."/>
            <person name="Kuo A."/>
            <person name="Morin E."/>
            <person name="Chen J."/>
            <person name="Kohler A."/>
            <person name="Krizsan K."/>
            <person name="Balestrini R."/>
            <person name="Da Silva C."/>
            <person name="Montanini B."/>
            <person name="Hainaut M."/>
            <person name="Levati E."/>
            <person name="Barry K.W."/>
            <person name="Belfiori B."/>
            <person name="Cichocki N."/>
            <person name="Clum A."/>
            <person name="Dockter R.B."/>
            <person name="Fauchery L."/>
            <person name="Guy J."/>
            <person name="Iotti M."/>
            <person name="Le Tacon F."/>
            <person name="Lindquist E.A."/>
            <person name="Lipzen A."/>
            <person name="Malagnac F."/>
            <person name="Mello A."/>
            <person name="Molinier V."/>
            <person name="Miyauchi S."/>
            <person name="Poulain J."/>
            <person name="Riccioni C."/>
            <person name="Rubini A."/>
            <person name="Sitrit Y."/>
            <person name="Splivallo R."/>
            <person name="Traeger S."/>
            <person name="Wang M."/>
            <person name="Zifcakova L."/>
            <person name="Wipf D."/>
            <person name="Zambonelli A."/>
            <person name="Paolocci F."/>
            <person name="Nowrousian M."/>
            <person name="Ottonello S."/>
            <person name="Baldrian P."/>
            <person name="Spatafora J.W."/>
            <person name="Henrissat B."/>
            <person name="Nagy L.G."/>
            <person name="Aury J.M."/>
            <person name="Wincker P."/>
            <person name="Grigoriev I.V."/>
            <person name="Bonfante P."/>
            <person name="Martin F.M."/>
        </authorList>
    </citation>
    <scope>NUCLEOTIDE SEQUENCE [LARGE SCALE GENOMIC DNA]</scope>
    <source>
        <strain evidence="4 5">RN42</strain>
    </source>
</reference>
<evidence type="ECO:0000313" key="5">
    <source>
        <dbReference type="Proteomes" id="UP000275078"/>
    </source>
</evidence>
<feature type="compositionally biased region" description="Polar residues" evidence="2">
    <location>
        <begin position="283"/>
        <end position="312"/>
    </location>
</feature>
<keyword evidence="1" id="KW-0862">Zinc</keyword>
<dbReference type="EMBL" id="ML119826">
    <property type="protein sequence ID" value="RPA73303.1"/>
    <property type="molecule type" value="Genomic_DNA"/>
</dbReference>
<organism evidence="4 5">
    <name type="scientific">Ascobolus immersus RN42</name>
    <dbReference type="NCBI Taxonomy" id="1160509"/>
    <lineage>
        <taxon>Eukaryota</taxon>
        <taxon>Fungi</taxon>
        <taxon>Dikarya</taxon>
        <taxon>Ascomycota</taxon>
        <taxon>Pezizomycotina</taxon>
        <taxon>Pezizomycetes</taxon>
        <taxon>Pezizales</taxon>
        <taxon>Ascobolaceae</taxon>
        <taxon>Ascobolus</taxon>
    </lineage>
</organism>
<dbReference type="InterPro" id="IPR013087">
    <property type="entry name" value="Znf_C2H2_type"/>
</dbReference>
<dbReference type="Proteomes" id="UP000275078">
    <property type="component" value="Unassembled WGS sequence"/>
</dbReference>